<dbReference type="EMBL" id="BRYA01000489">
    <property type="protein sequence ID" value="GMI49300.1"/>
    <property type="molecule type" value="Genomic_DNA"/>
</dbReference>
<dbReference type="AlphaFoldDB" id="A0A9W7LFN0"/>
<protein>
    <submittedName>
        <fullName evidence="3">Uncharacterized protein</fullName>
    </submittedName>
</protein>
<gene>
    <name evidence="3" type="ORF">TrCOL_g5201</name>
</gene>
<keyword evidence="2" id="KW-0812">Transmembrane</keyword>
<dbReference type="OrthoDB" id="196228at2759"/>
<sequence length="289" mass="30967">MGSAPSRPKNGCKTACNPDSMDYVKETCSWWSFWCSEKEYCLARQSAAPPSAVAQEQFKTESTTIPFSCLAGGCEGYIEKLPEDACGPGWSPNGPLVTLCGREAGFCQTPNCRPCVPGKGFFQSQACKKDGGGAKVFAVWAYNLDSSTCYVGNNRATQQYTTYKWDGCPGLDPNDWERFGLYTSETLAGEQRPRELDDQDSSTPVDAVCTEVGGSRVLTNQPPDSDRFVVSSTASANVGRPHVGVGVGMMGGLGAACVVGLGWSRKKMRTTRKKGEQQGEALELAGGRV</sequence>
<proteinExistence type="predicted"/>
<feature type="region of interest" description="Disordered" evidence="1">
    <location>
        <begin position="269"/>
        <end position="289"/>
    </location>
</feature>
<evidence type="ECO:0000313" key="3">
    <source>
        <dbReference type="EMBL" id="GMI49300.1"/>
    </source>
</evidence>
<reference evidence="4" key="1">
    <citation type="journal article" date="2023" name="Commun. Biol.">
        <title>Genome analysis of Parmales, the sister group of diatoms, reveals the evolutionary specialization of diatoms from phago-mixotrophs to photoautotrophs.</title>
        <authorList>
            <person name="Ban H."/>
            <person name="Sato S."/>
            <person name="Yoshikawa S."/>
            <person name="Yamada K."/>
            <person name="Nakamura Y."/>
            <person name="Ichinomiya M."/>
            <person name="Sato N."/>
            <person name="Blanc-Mathieu R."/>
            <person name="Endo H."/>
            <person name="Kuwata A."/>
            <person name="Ogata H."/>
        </authorList>
    </citation>
    <scope>NUCLEOTIDE SEQUENCE [LARGE SCALE GENOMIC DNA]</scope>
</reference>
<organism evidence="3 4">
    <name type="scientific">Triparma columacea</name>
    <dbReference type="NCBI Taxonomy" id="722753"/>
    <lineage>
        <taxon>Eukaryota</taxon>
        <taxon>Sar</taxon>
        <taxon>Stramenopiles</taxon>
        <taxon>Ochrophyta</taxon>
        <taxon>Bolidophyceae</taxon>
        <taxon>Parmales</taxon>
        <taxon>Triparmaceae</taxon>
        <taxon>Triparma</taxon>
    </lineage>
</organism>
<accession>A0A9W7LFN0</accession>
<name>A0A9W7LFN0_9STRA</name>
<comment type="caution">
    <text evidence="3">The sequence shown here is derived from an EMBL/GenBank/DDBJ whole genome shotgun (WGS) entry which is preliminary data.</text>
</comment>
<keyword evidence="2" id="KW-0472">Membrane</keyword>
<dbReference type="Proteomes" id="UP001165065">
    <property type="component" value="Unassembled WGS sequence"/>
</dbReference>
<evidence type="ECO:0000313" key="4">
    <source>
        <dbReference type="Proteomes" id="UP001165065"/>
    </source>
</evidence>
<feature type="transmembrane region" description="Helical" evidence="2">
    <location>
        <begin position="243"/>
        <end position="264"/>
    </location>
</feature>
<keyword evidence="4" id="KW-1185">Reference proteome</keyword>
<keyword evidence="2" id="KW-1133">Transmembrane helix</keyword>
<evidence type="ECO:0000256" key="2">
    <source>
        <dbReference type="SAM" id="Phobius"/>
    </source>
</evidence>
<evidence type="ECO:0000256" key="1">
    <source>
        <dbReference type="SAM" id="MobiDB-lite"/>
    </source>
</evidence>